<reference evidence="2" key="2">
    <citation type="submission" date="2010-01" db="EMBL/GenBank/DDBJ databases">
        <title>The complete genome of Conexibacter woesei DSM 14684.</title>
        <authorList>
            <consortium name="US DOE Joint Genome Institute (JGI-PGF)"/>
            <person name="Lucas S."/>
            <person name="Copeland A."/>
            <person name="Lapidus A."/>
            <person name="Glavina del Rio T."/>
            <person name="Dalin E."/>
            <person name="Tice H."/>
            <person name="Bruce D."/>
            <person name="Goodwin L."/>
            <person name="Pitluck S."/>
            <person name="Kyrpides N."/>
            <person name="Mavromatis K."/>
            <person name="Ivanova N."/>
            <person name="Mikhailova N."/>
            <person name="Chertkov O."/>
            <person name="Brettin T."/>
            <person name="Detter J.C."/>
            <person name="Han C."/>
            <person name="Larimer F."/>
            <person name="Land M."/>
            <person name="Hauser L."/>
            <person name="Markowitz V."/>
            <person name="Cheng J.-F."/>
            <person name="Hugenholtz P."/>
            <person name="Woyke T."/>
            <person name="Wu D."/>
            <person name="Pukall R."/>
            <person name="Steenblock K."/>
            <person name="Schneider S."/>
            <person name="Klenk H.-P."/>
            <person name="Eisen J.A."/>
        </authorList>
    </citation>
    <scope>NUCLEOTIDE SEQUENCE [LARGE SCALE GENOMIC DNA]</scope>
    <source>
        <strain evidence="2">DSM 14684 / CIP 108061 / JCM 11494 / NBRC 100937 / ID131577</strain>
    </source>
</reference>
<proteinExistence type="predicted"/>
<protein>
    <submittedName>
        <fullName evidence="1">Uncharacterized protein</fullName>
    </submittedName>
</protein>
<organism evidence="1 2">
    <name type="scientific">Conexibacter woesei (strain DSM 14684 / CCUG 47730 / CIP 108061 / JCM 11494 / NBRC 100937 / ID131577)</name>
    <dbReference type="NCBI Taxonomy" id="469383"/>
    <lineage>
        <taxon>Bacteria</taxon>
        <taxon>Bacillati</taxon>
        <taxon>Actinomycetota</taxon>
        <taxon>Thermoleophilia</taxon>
        <taxon>Solirubrobacterales</taxon>
        <taxon>Conexibacteraceae</taxon>
        <taxon>Conexibacter</taxon>
    </lineage>
</organism>
<keyword evidence="2" id="KW-1185">Reference proteome</keyword>
<dbReference type="eggNOG" id="ENOG502Z812">
    <property type="taxonomic scope" value="Bacteria"/>
</dbReference>
<reference evidence="1 2" key="1">
    <citation type="journal article" date="2010" name="Stand. Genomic Sci.">
        <title>Complete genome sequence of Conexibacter woesei type strain (ID131577).</title>
        <authorList>
            <person name="Pukall R."/>
            <person name="Lapidus A."/>
            <person name="Glavina Del Rio T."/>
            <person name="Copeland A."/>
            <person name="Tice H."/>
            <person name="Cheng J.-F."/>
            <person name="Lucas S."/>
            <person name="Chen F."/>
            <person name="Nolan M."/>
            <person name="Bruce D."/>
            <person name="Goodwin L."/>
            <person name="Pitluck S."/>
            <person name="Mavromatis K."/>
            <person name="Ivanova N."/>
            <person name="Ovchinnikova G."/>
            <person name="Pati A."/>
            <person name="Chen A."/>
            <person name="Palaniappan K."/>
            <person name="Land M."/>
            <person name="Hauser L."/>
            <person name="Chang Y.-J."/>
            <person name="Jeffries C.D."/>
            <person name="Chain P."/>
            <person name="Meincke L."/>
            <person name="Sims D."/>
            <person name="Brettin T."/>
            <person name="Detter J.C."/>
            <person name="Rohde M."/>
            <person name="Goeker M."/>
            <person name="Bristow J."/>
            <person name="Eisen J.A."/>
            <person name="Markowitz V."/>
            <person name="Kyrpides N.C."/>
            <person name="Klenk H.-P."/>
            <person name="Hugenholtz P."/>
        </authorList>
    </citation>
    <scope>NUCLEOTIDE SEQUENCE [LARGE SCALE GENOMIC DNA]</scope>
    <source>
        <strain evidence="2">DSM 14684 / CIP 108061 / JCM 11494 / NBRC 100937 / ID131577</strain>
    </source>
</reference>
<name>D3F1A4_CONWI</name>
<evidence type="ECO:0000313" key="1">
    <source>
        <dbReference type="EMBL" id="ADB52067.1"/>
    </source>
</evidence>
<dbReference type="HOGENOM" id="CLU_042799_0_0_11"/>
<dbReference type="Pfam" id="PF10776">
    <property type="entry name" value="DUF2600"/>
    <property type="match status" value="1"/>
</dbReference>
<dbReference type="Proteomes" id="UP000008229">
    <property type="component" value="Chromosome"/>
</dbReference>
<dbReference type="STRING" id="469383.Cwoe_3650"/>
<accession>D3F1A4</accession>
<dbReference type="InterPro" id="IPR019712">
    <property type="entry name" value="YtpB-like"/>
</dbReference>
<dbReference type="KEGG" id="cwo:Cwoe_3650"/>
<evidence type="ECO:0000313" key="2">
    <source>
        <dbReference type="Proteomes" id="UP000008229"/>
    </source>
</evidence>
<gene>
    <name evidence="1" type="ordered locus">Cwoe_3650</name>
</gene>
<dbReference type="AlphaFoldDB" id="D3F1A4"/>
<dbReference type="EMBL" id="CP001854">
    <property type="protein sequence ID" value="ADB52067.1"/>
    <property type="molecule type" value="Genomic_DNA"/>
</dbReference>
<sequence>MLTEVKANAIPLTRRQLLMLFSAVARELGGGLRAVSREVQRWRTRADAIPDAALRSAALDALDHKRGHTDGAALFWTLPVQRHPRLLQLLVAYELIWDFLDNLSEQRATVDPTDDRQLFLAIADALDPARPISDYYLHHPSRDDGGYLVALVNACREHCRALPAFETVRPLLAKEGMRASVLGINHDPDPERRDAALRAWVAREFPGEHELCWYELTAAASTSLMTHALLALAAEPGITTEDAEATYAAYFPWLGLAGTMLDSYVDEADDLQAGAHSYIAHYPDRELATSRLCESIDRSARDVLALPHGERHAVLLSCMIALYLSKDSARVTALQPTTRQIARAGGSLPKLLLPVLRIWRLCNSQSSAT</sequence>